<dbReference type="VEuPathDB" id="VectorBase:GBRI006998"/>
<keyword evidence="2" id="KW-1185">Reference proteome</keyword>
<organism evidence="1 2">
    <name type="scientific">Glossina brevipalpis</name>
    <dbReference type="NCBI Taxonomy" id="37001"/>
    <lineage>
        <taxon>Eukaryota</taxon>
        <taxon>Metazoa</taxon>
        <taxon>Ecdysozoa</taxon>
        <taxon>Arthropoda</taxon>
        <taxon>Hexapoda</taxon>
        <taxon>Insecta</taxon>
        <taxon>Pterygota</taxon>
        <taxon>Neoptera</taxon>
        <taxon>Endopterygota</taxon>
        <taxon>Diptera</taxon>
        <taxon>Brachycera</taxon>
        <taxon>Muscomorpha</taxon>
        <taxon>Hippoboscoidea</taxon>
        <taxon>Glossinidae</taxon>
        <taxon>Glossina</taxon>
    </lineage>
</organism>
<evidence type="ECO:0000313" key="2">
    <source>
        <dbReference type="Proteomes" id="UP000091820"/>
    </source>
</evidence>
<dbReference type="Proteomes" id="UP000091820">
    <property type="component" value="Unassembled WGS sequence"/>
</dbReference>
<accession>A0A1A9W5G3</accession>
<proteinExistence type="predicted"/>
<reference evidence="2" key="1">
    <citation type="submission" date="2014-03" db="EMBL/GenBank/DDBJ databases">
        <authorList>
            <person name="Aksoy S."/>
            <person name="Warren W."/>
            <person name="Wilson R.K."/>
        </authorList>
    </citation>
    <scope>NUCLEOTIDE SEQUENCE [LARGE SCALE GENOMIC DNA]</scope>
    <source>
        <strain evidence="2">IAEA</strain>
    </source>
</reference>
<evidence type="ECO:0000313" key="1">
    <source>
        <dbReference type="EnsemblMetazoa" id="GBRI006998-PA"/>
    </source>
</evidence>
<name>A0A1A9W5G3_9MUSC</name>
<protein>
    <submittedName>
        <fullName evidence="1">Uncharacterized protein</fullName>
    </submittedName>
</protein>
<dbReference type="AlphaFoldDB" id="A0A1A9W5G3"/>
<sequence>MAGTGHIKYSDHIVFSPNKFGLQFLYNVLFHIITDDTKSSVEMSVNRKHKFMVNMGFFHVMIGAIAKVTSSTVPQQSLSNFGFIKATIPLTDPTYHSKQLL</sequence>
<dbReference type="EnsemblMetazoa" id="GBRI006998-RA">
    <property type="protein sequence ID" value="GBRI006998-PA"/>
    <property type="gene ID" value="GBRI006998"/>
</dbReference>
<reference evidence="1" key="2">
    <citation type="submission" date="2020-05" db="UniProtKB">
        <authorList>
            <consortium name="EnsemblMetazoa"/>
        </authorList>
    </citation>
    <scope>IDENTIFICATION</scope>
    <source>
        <strain evidence="1">IAEA</strain>
    </source>
</reference>